<comment type="pathway">
    <text evidence="9">Protein modification; lipoprotein biosynthesis (signal peptide cleavage).</text>
</comment>
<feature type="transmembrane region" description="Helical" evidence="9">
    <location>
        <begin position="124"/>
        <end position="145"/>
    </location>
</feature>
<keyword evidence="2 9" id="KW-1003">Cell membrane</keyword>
<evidence type="ECO:0000256" key="7">
    <source>
        <dbReference type="ARBA" id="ARBA00022989"/>
    </source>
</evidence>
<evidence type="ECO:0000256" key="8">
    <source>
        <dbReference type="ARBA" id="ARBA00023136"/>
    </source>
</evidence>
<feature type="transmembrane region" description="Helical" evidence="9">
    <location>
        <begin position="95"/>
        <end position="118"/>
    </location>
</feature>
<feature type="active site" evidence="9">
    <location>
        <position position="133"/>
    </location>
</feature>
<dbReference type="Pfam" id="PF01252">
    <property type="entry name" value="Peptidase_A8"/>
    <property type="match status" value="1"/>
</dbReference>
<feature type="active site" evidence="9">
    <location>
        <position position="119"/>
    </location>
</feature>
<dbReference type="GO" id="GO:0006508">
    <property type="term" value="P:proteolysis"/>
    <property type="evidence" value="ECO:0007669"/>
    <property type="project" value="UniProtKB-KW"/>
</dbReference>
<dbReference type="PRINTS" id="PR00781">
    <property type="entry name" value="LIPOSIGPTASE"/>
</dbReference>
<gene>
    <name evidence="9" type="primary">lspA</name>
    <name evidence="11" type="ORF">A2Y82_03600</name>
</gene>
<dbReference type="Proteomes" id="UP000176498">
    <property type="component" value="Unassembled WGS sequence"/>
</dbReference>
<organism evidence="11 12">
    <name type="scientific">Candidatus Buchananbacteria bacterium RBG_13_36_9</name>
    <dbReference type="NCBI Taxonomy" id="1797530"/>
    <lineage>
        <taxon>Bacteria</taxon>
        <taxon>Candidatus Buchananiibacteriota</taxon>
    </lineage>
</organism>
<dbReference type="AlphaFoldDB" id="A0A1G1XLR9"/>
<evidence type="ECO:0000256" key="6">
    <source>
        <dbReference type="ARBA" id="ARBA00022801"/>
    </source>
</evidence>
<dbReference type="PANTHER" id="PTHR33695:SF1">
    <property type="entry name" value="LIPOPROTEIN SIGNAL PEPTIDASE"/>
    <property type="match status" value="1"/>
</dbReference>
<dbReference type="PANTHER" id="PTHR33695">
    <property type="entry name" value="LIPOPROTEIN SIGNAL PEPTIDASE"/>
    <property type="match status" value="1"/>
</dbReference>
<comment type="catalytic activity">
    <reaction evidence="9">
        <text>Release of signal peptides from bacterial membrane prolipoproteins. Hydrolyzes -Xaa-Yaa-Zaa-|-(S,diacylglyceryl)Cys-, in which Xaa is hydrophobic (preferably Leu), and Yaa (Ala or Ser) and Zaa (Gly or Ala) have small, neutral side chains.</text>
        <dbReference type="EC" id="3.4.23.36"/>
    </reaction>
</comment>
<dbReference type="EMBL" id="MHHZ01000023">
    <property type="protein sequence ID" value="OGY40921.1"/>
    <property type="molecule type" value="Genomic_DNA"/>
</dbReference>
<comment type="function">
    <text evidence="9">This protein specifically catalyzes the removal of signal peptides from prolipoproteins.</text>
</comment>
<proteinExistence type="inferred from homology"/>
<accession>A0A1G1XLR9</accession>
<dbReference type="EC" id="3.4.23.36" evidence="9"/>
<evidence type="ECO:0000256" key="5">
    <source>
        <dbReference type="ARBA" id="ARBA00022750"/>
    </source>
</evidence>
<feature type="transmembrane region" description="Helical" evidence="9">
    <location>
        <begin position="9"/>
        <end position="31"/>
    </location>
</feature>
<dbReference type="UniPathway" id="UPA00665"/>
<comment type="subcellular location">
    <subcellularLocation>
        <location evidence="9">Cell membrane</location>
        <topology evidence="9">Multi-pass membrane protein</topology>
    </subcellularLocation>
</comment>
<evidence type="ECO:0000256" key="9">
    <source>
        <dbReference type="HAMAP-Rule" id="MF_00161"/>
    </source>
</evidence>
<comment type="caution">
    <text evidence="11">The sequence shown here is derived from an EMBL/GenBank/DDBJ whole genome shotgun (WGS) entry which is preliminary data.</text>
</comment>
<dbReference type="InterPro" id="IPR001872">
    <property type="entry name" value="Peptidase_A8"/>
</dbReference>
<keyword evidence="3 9" id="KW-0645">Protease</keyword>
<protein>
    <recommendedName>
        <fullName evidence="9">Lipoprotein signal peptidase</fullName>
        <ecNumber evidence="9">3.4.23.36</ecNumber>
    </recommendedName>
    <alternativeName>
        <fullName evidence="9">Prolipoprotein signal peptidase</fullName>
    </alternativeName>
    <alternativeName>
        <fullName evidence="9">Signal peptidase II</fullName>
        <shortName evidence="9">SPase II</shortName>
    </alternativeName>
</protein>
<evidence type="ECO:0000256" key="10">
    <source>
        <dbReference type="RuleBase" id="RU004181"/>
    </source>
</evidence>
<dbReference type="GO" id="GO:0004190">
    <property type="term" value="F:aspartic-type endopeptidase activity"/>
    <property type="evidence" value="ECO:0007669"/>
    <property type="project" value="UniProtKB-UniRule"/>
</dbReference>
<dbReference type="NCBIfam" id="TIGR00077">
    <property type="entry name" value="lspA"/>
    <property type="match status" value="1"/>
</dbReference>
<keyword evidence="7 9" id="KW-1133">Transmembrane helix</keyword>
<dbReference type="GO" id="GO:0005886">
    <property type="term" value="C:plasma membrane"/>
    <property type="evidence" value="ECO:0007669"/>
    <property type="project" value="UniProtKB-SubCell"/>
</dbReference>
<evidence type="ECO:0000256" key="1">
    <source>
        <dbReference type="ARBA" id="ARBA00006139"/>
    </source>
</evidence>
<comment type="similarity">
    <text evidence="1 9 10">Belongs to the peptidase A8 family.</text>
</comment>
<keyword evidence="6 9" id="KW-0378">Hydrolase</keyword>
<evidence type="ECO:0000313" key="12">
    <source>
        <dbReference type="Proteomes" id="UP000176498"/>
    </source>
</evidence>
<evidence type="ECO:0000256" key="2">
    <source>
        <dbReference type="ARBA" id="ARBA00022475"/>
    </source>
</evidence>
<reference evidence="11 12" key="1">
    <citation type="journal article" date="2016" name="Nat. Commun.">
        <title>Thousands of microbial genomes shed light on interconnected biogeochemical processes in an aquifer system.</title>
        <authorList>
            <person name="Anantharaman K."/>
            <person name="Brown C.T."/>
            <person name="Hug L.A."/>
            <person name="Sharon I."/>
            <person name="Castelle C.J."/>
            <person name="Probst A.J."/>
            <person name="Thomas B.C."/>
            <person name="Singh A."/>
            <person name="Wilkins M.J."/>
            <person name="Karaoz U."/>
            <person name="Brodie E.L."/>
            <person name="Williams K.H."/>
            <person name="Hubbard S.S."/>
            <person name="Banfield J.F."/>
        </authorList>
    </citation>
    <scope>NUCLEOTIDE SEQUENCE [LARGE SCALE GENOMIC DNA]</scope>
</reference>
<evidence type="ECO:0000256" key="3">
    <source>
        <dbReference type="ARBA" id="ARBA00022670"/>
    </source>
</evidence>
<name>A0A1G1XLR9_9BACT</name>
<keyword evidence="8 9" id="KW-0472">Membrane</keyword>
<sequence length="158" mass="18477">MAKDKLVKIFLLVFLCFDLLALESLIKYFFINKVSKEGFYFFENFFQIIYTPNPNIAFSVPLPQNLIIVIVILILIVLSFIWWHSLARNNLWELIALSLIILGALSNLIDRLFFGYVIDYIRVWIWPVFNLADVMILVGIIIYILGEFKKPNVKTLTI</sequence>
<keyword evidence="5 9" id="KW-0064">Aspartyl protease</keyword>
<evidence type="ECO:0000313" key="11">
    <source>
        <dbReference type="EMBL" id="OGY40921.1"/>
    </source>
</evidence>
<feature type="transmembrane region" description="Helical" evidence="9">
    <location>
        <begin position="62"/>
        <end position="83"/>
    </location>
</feature>
<evidence type="ECO:0000256" key="4">
    <source>
        <dbReference type="ARBA" id="ARBA00022692"/>
    </source>
</evidence>
<dbReference type="HAMAP" id="MF_00161">
    <property type="entry name" value="LspA"/>
    <property type="match status" value="1"/>
</dbReference>
<keyword evidence="4 9" id="KW-0812">Transmembrane</keyword>